<evidence type="ECO:0000313" key="3">
    <source>
        <dbReference type="Proteomes" id="UP000029920"/>
    </source>
</evidence>
<accession>A0A4U8UF26</accession>
<dbReference type="AlphaFoldDB" id="A0A4U8UF26"/>
<keyword evidence="3" id="KW-1185">Reference proteome</keyword>
<evidence type="ECO:0000313" key="2">
    <source>
        <dbReference type="EMBL" id="TLE13124.1"/>
    </source>
</evidence>
<proteinExistence type="predicted"/>
<comment type="caution">
    <text evidence="2">The sequence shown here is derived from an EMBL/GenBank/DDBJ whole genome shotgun (WGS) entry which is preliminary data.</text>
</comment>
<dbReference type="RefSeq" id="WP_138155333.1">
    <property type="nucleotide sequence ID" value="NZ_JRPC02000052.1"/>
</dbReference>
<feature type="signal peptide" evidence="1">
    <location>
        <begin position="1"/>
        <end position="18"/>
    </location>
</feature>
<reference evidence="2 3" key="1">
    <citation type="journal article" date="2014" name="Genome Announc.">
        <title>Draft genome sequences of eight enterohepatic helicobacter species isolated from both laboratory and wild rodents.</title>
        <authorList>
            <person name="Sheh A."/>
            <person name="Shen Z."/>
            <person name="Fox J.G."/>
        </authorList>
    </citation>
    <scope>NUCLEOTIDE SEQUENCE [LARGE SCALE GENOMIC DNA]</scope>
    <source>
        <strain evidence="2 3">MIT-03-7007</strain>
    </source>
</reference>
<dbReference type="Proteomes" id="UP000029920">
    <property type="component" value="Unassembled WGS sequence"/>
</dbReference>
<feature type="chain" id="PRO_5020411037" description="Conjugal transfer protein TraN" evidence="1">
    <location>
        <begin position="19"/>
        <end position="399"/>
    </location>
</feature>
<protein>
    <recommendedName>
        <fullName evidence="4">Conjugal transfer protein TraN</fullName>
    </recommendedName>
</protein>
<feature type="non-terminal residue" evidence="2">
    <location>
        <position position="399"/>
    </location>
</feature>
<evidence type="ECO:0008006" key="4">
    <source>
        <dbReference type="Google" id="ProtNLM"/>
    </source>
</evidence>
<name>A0A4U8UF26_9HELI</name>
<gene>
    <name evidence="2" type="ORF">LS72_010215</name>
</gene>
<organism evidence="2 3">
    <name type="scientific">Helicobacter apodemus</name>
    <dbReference type="NCBI Taxonomy" id="135569"/>
    <lineage>
        <taxon>Bacteria</taxon>
        <taxon>Pseudomonadati</taxon>
        <taxon>Campylobacterota</taxon>
        <taxon>Epsilonproteobacteria</taxon>
        <taxon>Campylobacterales</taxon>
        <taxon>Helicobacteraceae</taxon>
        <taxon>Helicobacter</taxon>
    </lineage>
</organism>
<evidence type="ECO:0000256" key="1">
    <source>
        <dbReference type="SAM" id="SignalP"/>
    </source>
</evidence>
<sequence>MKKLQTIFLAFCCITSYALSNDAFVSGSESANSLLNHFKGNMDTTITSPITNGSALKSVDGESSGKVSLTCNGKSVEFLNIAYTGSDFINISVSIDTNGDGIKKSHYSFSGINNICSNGFARCSSNGSSKNNNCRFYAWESAGNSLKVKEILEQEALSCYCISNACGGLARNAKERILKDIGGGLISTLAKSSHKFIVGGSEIKNDSLVYYGSNAEACEYIGEMPNVNRGSSLTNASTKLASEQSGDENSVYSIFQKSTDNNTPLDKEVESSLKSSINNIDNSLTYKKNATGYDFSYVDSKGNKQSSNYQNQDINEILYCEIEYSEVSPTLFSDNTIRGKTTNSNTTTKTAIKECLNNRCPLSSGEKIKHQCGKIDDFAETIGILSGVNEVMRDMVCAR</sequence>
<keyword evidence="1" id="KW-0732">Signal</keyword>
<dbReference type="EMBL" id="JRPC02000052">
    <property type="protein sequence ID" value="TLE13124.1"/>
    <property type="molecule type" value="Genomic_DNA"/>
</dbReference>